<evidence type="ECO:0000313" key="1">
    <source>
        <dbReference type="EMBL" id="GIF04954.1"/>
    </source>
</evidence>
<keyword evidence="2" id="KW-1185">Reference proteome</keyword>
<name>A0A919N5S8_9ACTN</name>
<dbReference type="Pfam" id="PF19564">
    <property type="entry name" value="DUF6086"/>
    <property type="match status" value="1"/>
</dbReference>
<dbReference type="InterPro" id="IPR045732">
    <property type="entry name" value="DUF6086"/>
</dbReference>
<reference evidence="1" key="1">
    <citation type="submission" date="2021-01" db="EMBL/GenBank/DDBJ databases">
        <title>Whole genome shotgun sequence of Actinoplanes siamensis NBRC 109076.</title>
        <authorList>
            <person name="Komaki H."/>
            <person name="Tamura T."/>
        </authorList>
    </citation>
    <scope>NUCLEOTIDE SEQUENCE</scope>
    <source>
        <strain evidence="1">NBRC 109076</strain>
    </source>
</reference>
<dbReference type="Proteomes" id="UP000629619">
    <property type="component" value="Unassembled WGS sequence"/>
</dbReference>
<sequence length="128" mass="14048">MGMSFYVGTPPRTGREYVSRPDQPTLWERGQHTSFMFCAQLAAVEQMLRMPSGVVDTGMDEVYVDPPVLRAFIVAMFDFLGHNGSIPLRRMLAGVLQTALFVDARASGGPLPIPPGFEDVEEGLDDIS</sequence>
<dbReference type="EMBL" id="BOMW01000023">
    <property type="protein sequence ID" value="GIF04954.1"/>
    <property type="molecule type" value="Genomic_DNA"/>
</dbReference>
<gene>
    <name evidence="1" type="ORF">Asi03nite_24920</name>
</gene>
<protein>
    <submittedName>
        <fullName evidence="1">Uncharacterized protein</fullName>
    </submittedName>
</protein>
<dbReference type="AlphaFoldDB" id="A0A919N5S8"/>
<accession>A0A919N5S8</accession>
<comment type="caution">
    <text evidence="1">The sequence shown here is derived from an EMBL/GenBank/DDBJ whole genome shotgun (WGS) entry which is preliminary data.</text>
</comment>
<organism evidence="1 2">
    <name type="scientific">Actinoplanes siamensis</name>
    <dbReference type="NCBI Taxonomy" id="1223317"/>
    <lineage>
        <taxon>Bacteria</taxon>
        <taxon>Bacillati</taxon>
        <taxon>Actinomycetota</taxon>
        <taxon>Actinomycetes</taxon>
        <taxon>Micromonosporales</taxon>
        <taxon>Micromonosporaceae</taxon>
        <taxon>Actinoplanes</taxon>
    </lineage>
</organism>
<proteinExistence type="predicted"/>
<evidence type="ECO:0000313" key="2">
    <source>
        <dbReference type="Proteomes" id="UP000629619"/>
    </source>
</evidence>